<comment type="caution">
    <text evidence="2">The sequence shown here is derived from an EMBL/GenBank/DDBJ whole genome shotgun (WGS) entry which is preliminary data.</text>
</comment>
<reference evidence="2" key="1">
    <citation type="journal article" date="2020" name="mSystems">
        <title>Genome- and Community-Level Interaction Insights into Carbon Utilization and Element Cycling Functions of Hydrothermarchaeota in Hydrothermal Sediment.</title>
        <authorList>
            <person name="Zhou Z."/>
            <person name="Liu Y."/>
            <person name="Xu W."/>
            <person name="Pan J."/>
            <person name="Luo Z.H."/>
            <person name="Li M."/>
        </authorList>
    </citation>
    <scope>NUCLEOTIDE SEQUENCE [LARGE SCALE GENOMIC DNA]</scope>
    <source>
        <strain evidence="2">SpSt-1182</strain>
    </source>
</reference>
<dbReference type="EMBL" id="DSBX01000189">
    <property type="protein sequence ID" value="HDQ99606.1"/>
    <property type="molecule type" value="Genomic_DNA"/>
</dbReference>
<sequence length="303" mass="33007">MDAILDRVKAVVGAGQKLSRLLVAYRRFIERPDRPVAAREKALAGVAAAAAGFPVTEVRIEVEQWLATERTRLAEAREELRFGFGGGLAVALSEMGLGITPRGQLPVVRVGLFSLRVDFDAGAATLYWGPEVEKLAAGIVLAPVSVAKAVRDELALLSKRAIAPARLSGLLHRAYRRWLSVGGHEPGSRAPLVELMAELALMSQPEAFRADPVRRRFVEYPRVQFSHDLYRLRAAATGEMPRLHVATFDSTTSRLKSLWVPDNDQGDGTHYSFVSYPVTGKPAAGLFAPTDREEESKPGTVEG</sequence>
<evidence type="ECO:0000313" key="2">
    <source>
        <dbReference type="EMBL" id="HDQ99606.1"/>
    </source>
</evidence>
<dbReference type="AlphaFoldDB" id="A0A7V0XFE3"/>
<proteinExistence type="predicted"/>
<accession>A0A7V0XFE3</accession>
<evidence type="ECO:0000256" key="1">
    <source>
        <dbReference type="SAM" id="MobiDB-lite"/>
    </source>
</evidence>
<organism evidence="2">
    <name type="scientific">candidate division WOR-3 bacterium</name>
    <dbReference type="NCBI Taxonomy" id="2052148"/>
    <lineage>
        <taxon>Bacteria</taxon>
        <taxon>Bacteria division WOR-3</taxon>
    </lineage>
</organism>
<gene>
    <name evidence="2" type="ORF">ENN51_04895</name>
</gene>
<dbReference type="Proteomes" id="UP000885672">
    <property type="component" value="Unassembled WGS sequence"/>
</dbReference>
<name>A0A7V0XFE3_UNCW3</name>
<protein>
    <submittedName>
        <fullName evidence="2">Uncharacterized protein</fullName>
    </submittedName>
</protein>
<feature type="region of interest" description="Disordered" evidence="1">
    <location>
        <begin position="284"/>
        <end position="303"/>
    </location>
</feature>